<dbReference type="OrthoDB" id="8687683at2"/>
<dbReference type="PANTHER" id="PTHR15422:SF24">
    <property type="entry name" value="DOMON RELATED DOMAIN-CONTAINING PROTEIN"/>
    <property type="match status" value="1"/>
</dbReference>
<feature type="transmembrane region" description="Helical" evidence="12">
    <location>
        <begin position="151"/>
        <end position="168"/>
    </location>
</feature>
<keyword evidence="7" id="KW-0249">Electron transport</keyword>
<name>A0A640VUV1_9RHOB</name>
<dbReference type="InterPro" id="IPR006593">
    <property type="entry name" value="Cyt_b561/ferric_Rdtase_TM"/>
</dbReference>
<evidence type="ECO:0000256" key="6">
    <source>
        <dbReference type="ARBA" id="ARBA00022723"/>
    </source>
</evidence>
<comment type="caution">
    <text evidence="14">The sequence shown here is derived from an EMBL/GenBank/DDBJ whole genome shotgun (WGS) entry which is preliminary data.</text>
</comment>
<dbReference type="EMBL" id="BLIV01000005">
    <property type="protein sequence ID" value="GFE50871.1"/>
    <property type="molecule type" value="Genomic_DNA"/>
</dbReference>
<protein>
    <recommendedName>
        <fullName evidence="13">Cytochrome b561 domain-containing protein</fullName>
    </recommendedName>
</protein>
<dbReference type="GO" id="GO:0046872">
    <property type="term" value="F:metal ion binding"/>
    <property type="evidence" value="ECO:0007669"/>
    <property type="project" value="UniProtKB-KW"/>
</dbReference>
<evidence type="ECO:0000256" key="10">
    <source>
        <dbReference type="ARBA" id="ARBA00023136"/>
    </source>
</evidence>
<comment type="cofactor">
    <cofactor evidence="1">
        <name>heme b</name>
        <dbReference type="ChEBI" id="CHEBI:60344"/>
    </cofactor>
</comment>
<dbReference type="RefSeq" id="WP_159978063.1">
    <property type="nucleotide sequence ID" value="NZ_BLIV01000005.1"/>
</dbReference>
<evidence type="ECO:0000256" key="7">
    <source>
        <dbReference type="ARBA" id="ARBA00022982"/>
    </source>
</evidence>
<comment type="subcellular location">
    <subcellularLocation>
        <location evidence="2">Membrane</location>
        <topology evidence="2">Multi-pass membrane protein</topology>
    </subcellularLocation>
</comment>
<evidence type="ECO:0000256" key="9">
    <source>
        <dbReference type="ARBA" id="ARBA00023004"/>
    </source>
</evidence>
<keyword evidence="3" id="KW-0813">Transport</keyword>
<dbReference type="InterPro" id="IPR045150">
    <property type="entry name" value="CYB561D1/2"/>
</dbReference>
<evidence type="ECO:0000256" key="2">
    <source>
        <dbReference type="ARBA" id="ARBA00004141"/>
    </source>
</evidence>
<dbReference type="AlphaFoldDB" id="A0A640VUV1"/>
<sequence length="237" mass="26494">MEWLFAPIDPARAHEVASGVAWHGRSMVLAWGILAPLAVLIARFYKVLPGQDWPQELDSQVWWRGHWMGQSLVLLLTGVGLGLVFQTGEPRDLHAKLGYSVIVLVCAQVGLGVFRGTKGGPTSPAPDGSLRGDHYDMTPWRVMFEWVHKSVGYALLLLASLTLLLGMWDANAPLWMWLVITLWWIGFALLFVALQRQGHAVDTYQAIWGPGTEHPGNHRKPIGWGIRRDDDHRQPGE</sequence>
<feature type="compositionally biased region" description="Basic and acidic residues" evidence="11">
    <location>
        <begin position="226"/>
        <end position="237"/>
    </location>
</feature>
<evidence type="ECO:0000256" key="3">
    <source>
        <dbReference type="ARBA" id="ARBA00022448"/>
    </source>
</evidence>
<dbReference type="SMART" id="SM00665">
    <property type="entry name" value="B561"/>
    <property type="match status" value="1"/>
</dbReference>
<accession>A0A640VUV1</accession>
<feature type="region of interest" description="Disordered" evidence="11">
    <location>
        <begin position="212"/>
        <end position="237"/>
    </location>
</feature>
<evidence type="ECO:0000256" key="4">
    <source>
        <dbReference type="ARBA" id="ARBA00022617"/>
    </source>
</evidence>
<dbReference type="PANTHER" id="PTHR15422">
    <property type="entry name" value="OS05G0565100 PROTEIN"/>
    <property type="match status" value="1"/>
</dbReference>
<keyword evidence="8 12" id="KW-1133">Transmembrane helix</keyword>
<keyword evidence="15" id="KW-1185">Reference proteome</keyword>
<feature type="transmembrane region" description="Helical" evidence="12">
    <location>
        <begin position="66"/>
        <end position="85"/>
    </location>
</feature>
<dbReference type="Gene3D" id="1.20.120.1770">
    <property type="match status" value="1"/>
</dbReference>
<keyword evidence="6" id="KW-0479">Metal-binding</keyword>
<evidence type="ECO:0000256" key="11">
    <source>
        <dbReference type="SAM" id="MobiDB-lite"/>
    </source>
</evidence>
<keyword evidence="5 12" id="KW-0812">Transmembrane</keyword>
<dbReference type="Proteomes" id="UP000436522">
    <property type="component" value="Unassembled WGS sequence"/>
</dbReference>
<evidence type="ECO:0000256" key="8">
    <source>
        <dbReference type="ARBA" id="ARBA00022989"/>
    </source>
</evidence>
<feature type="transmembrane region" description="Helical" evidence="12">
    <location>
        <begin position="97"/>
        <end position="114"/>
    </location>
</feature>
<dbReference type="GO" id="GO:0016020">
    <property type="term" value="C:membrane"/>
    <property type="evidence" value="ECO:0007669"/>
    <property type="project" value="UniProtKB-SubCell"/>
</dbReference>
<gene>
    <name evidence="14" type="ORF">So717_26240</name>
</gene>
<dbReference type="GO" id="GO:0140575">
    <property type="term" value="F:transmembrane monodehydroascorbate reductase activity"/>
    <property type="evidence" value="ECO:0007669"/>
    <property type="project" value="InterPro"/>
</dbReference>
<evidence type="ECO:0000259" key="13">
    <source>
        <dbReference type="PROSITE" id="PS50939"/>
    </source>
</evidence>
<evidence type="ECO:0000313" key="14">
    <source>
        <dbReference type="EMBL" id="GFE50871.1"/>
    </source>
</evidence>
<keyword evidence="10 12" id="KW-0472">Membrane</keyword>
<feature type="transmembrane region" description="Helical" evidence="12">
    <location>
        <begin position="174"/>
        <end position="194"/>
    </location>
</feature>
<proteinExistence type="predicted"/>
<evidence type="ECO:0000256" key="1">
    <source>
        <dbReference type="ARBA" id="ARBA00001970"/>
    </source>
</evidence>
<dbReference type="GO" id="GO:0020037">
    <property type="term" value="F:heme binding"/>
    <property type="evidence" value="ECO:0007669"/>
    <property type="project" value="TreeGrafter"/>
</dbReference>
<evidence type="ECO:0000313" key="15">
    <source>
        <dbReference type="Proteomes" id="UP000436522"/>
    </source>
</evidence>
<feature type="transmembrane region" description="Helical" evidence="12">
    <location>
        <begin position="28"/>
        <end position="45"/>
    </location>
</feature>
<reference evidence="14 15" key="1">
    <citation type="submission" date="2019-12" db="EMBL/GenBank/DDBJ databases">
        <title>Roseobacter cerasinus sp. nov., isolated from seawater around aquaculture.</title>
        <authorList>
            <person name="Muramatsu S."/>
            <person name="Takabe Y."/>
            <person name="Mori K."/>
            <person name="Takaichi S."/>
            <person name="Hanada S."/>
        </authorList>
    </citation>
    <scope>NUCLEOTIDE SEQUENCE [LARGE SCALE GENOMIC DNA]</scope>
    <source>
        <strain evidence="14 15">AI77</strain>
    </source>
</reference>
<organism evidence="14 15">
    <name type="scientific">Roseobacter cerasinus</name>
    <dbReference type="NCBI Taxonomy" id="2602289"/>
    <lineage>
        <taxon>Bacteria</taxon>
        <taxon>Pseudomonadati</taxon>
        <taxon>Pseudomonadota</taxon>
        <taxon>Alphaproteobacteria</taxon>
        <taxon>Rhodobacterales</taxon>
        <taxon>Roseobacteraceae</taxon>
        <taxon>Roseobacter</taxon>
    </lineage>
</organism>
<keyword evidence="4" id="KW-0349">Heme</keyword>
<dbReference type="PROSITE" id="PS50939">
    <property type="entry name" value="CYTOCHROME_B561"/>
    <property type="match status" value="1"/>
</dbReference>
<keyword evidence="9" id="KW-0408">Iron</keyword>
<evidence type="ECO:0000256" key="5">
    <source>
        <dbReference type="ARBA" id="ARBA00022692"/>
    </source>
</evidence>
<evidence type="ECO:0000256" key="12">
    <source>
        <dbReference type="SAM" id="Phobius"/>
    </source>
</evidence>
<dbReference type="CDD" id="cd08760">
    <property type="entry name" value="Cyt_b561_FRRS1_like"/>
    <property type="match status" value="1"/>
</dbReference>
<feature type="domain" description="Cytochrome b561" evidence="13">
    <location>
        <begin position="1"/>
        <end position="204"/>
    </location>
</feature>